<feature type="compositionally biased region" description="Basic and acidic residues" evidence="1">
    <location>
        <begin position="1"/>
        <end position="10"/>
    </location>
</feature>
<gene>
    <name evidence="2" type="ORF">ebA6532</name>
</gene>
<dbReference type="Proteomes" id="UP000006552">
    <property type="component" value="Chromosome"/>
</dbReference>
<dbReference type="KEGG" id="eba:ebA6532"/>
<sequence length="59" mass="6570">MANSFCRERQPTTPGLPMTPAPEELYSPGFIYLASGCFCNSRVGMLHRHTGRSLGRGRR</sequence>
<evidence type="ECO:0000313" key="2">
    <source>
        <dbReference type="EMBL" id="CAI09859.1"/>
    </source>
</evidence>
<name>Q5NYK5_AROAE</name>
<dbReference type="AlphaFoldDB" id="Q5NYK5"/>
<reference evidence="2 3" key="1">
    <citation type="journal article" date="2005" name="Arch. Microbiol.">
        <title>The genome sequence of an anaerobic aromatic-degrading denitrifying bacterium, strain EbN1.</title>
        <authorList>
            <person name="Rabus R."/>
            <person name="Kube M."/>
            <person name="Heider J."/>
            <person name="Beck A."/>
            <person name="Heitmann K."/>
            <person name="Widdel F."/>
            <person name="Reinhardt R."/>
        </authorList>
    </citation>
    <scope>NUCLEOTIDE SEQUENCE [LARGE SCALE GENOMIC DNA]</scope>
    <source>
        <strain evidence="2 3">EbN1</strain>
    </source>
</reference>
<feature type="region of interest" description="Disordered" evidence="1">
    <location>
        <begin position="1"/>
        <end position="20"/>
    </location>
</feature>
<protein>
    <submittedName>
        <fullName evidence="2">Uncharacterized protein</fullName>
    </submittedName>
</protein>
<evidence type="ECO:0000313" key="3">
    <source>
        <dbReference type="Proteomes" id="UP000006552"/>
    </source>
</evidence>
<evidence type="ECO:0000256" key="1">
    <source>
        <dbReference type="SAM" id="MobiDB-lite"/>
    </source>
</evidence>
<proteinExistence type="predicted"/>
<organism evidence="2 3">
    <name type="scientific">Aromatoleum aromaticum (strain DSM 19018 / LMG 30748 / EbN1)</name>
    <name type="common">Azoarcus sp. (strain EbN1)</name>
    <dbReference type="NCBI Taxonomy" id="76114"/>
    <lineage>
        <taxon>Bacteria</taxon>
        <taxon>Pseudomonadati</taxon>
        <taxon>Pseudomonadota</taxon>
        <taxon>Betaproteobacteria</taxon>
        <taxon>Rhodocyclales</taxon>
        <taxon>Rhodocyclaceae</taxon>
        <taxon>Aromatoleum</taxon>
    </lineage>
</organism>
<accession>Q5NYK5</accession>
<dbReference type="HOGENOM" id="CLU_2950143_0_0_4"/>
<dbReference type="EMBL" id="CR555306">
    <property type="protein sequence ID" value="CAI09859.1"/>
    <property type="molecule type" value="Genomic_DNA"/>
</dbReference>
<keyword evidence="3" id="KW-1185">Reference proteome</keyword>